<accession>A0A3E0WWG0</accession>
<dbReference type="Proteomes" id="UP000256763">
    <property type="component" value="Unassembled WGS sequence"/>
</dbReference>
<proteinExistence type="predicted"/>
<dbReference type="AlphaFoldDB" id="A0A3E0WWG0"/>
<reference evidence="2" key="1">
    <citation type="submission" date="2017-05" db="EMBL/GenBank/DDBJ databases">
        <authorList>
            <person name="Sharma S."/>
            <person name="Sidhu C."/>
            <person name="Pinnaka A.K."/>
        </authorList>
    </citation>
    <scope>NUCLEOTIDE SEQUENCE [LARGE SCALE GENOMIC DNA]</scope>
    <source>
        <strain evidence="2">AK93</strain>
    </source>
</reference>
<dbReference type="OrthoDB" id="5957545at2"/>
<sequence>MNIEDPNELLALHRCLLEAKFSPDPDDRDIAGSPIVAKLANNVVAELEAREGAQWGEWRRAENHPQKVSALVSALSQRSLQDLPQSERAAFIHDALAPLVASEELIDEVVEKVFGLGKV</sequence>
<name>A0A3E0WWG0_9GAMM</name>
<evidence type="ECO:0000313" key="1">
    <source>
        <dbReference type="EMBL" id="RFA36513.1"/>
    </source>
</evidence>
<dbReference type="EMBL" id="NFZW01000009">
    <property type="protein sequence ID" value="RFA36513.1"/>
    <property type="molecule type" value="Genomic_DNA"/>
</dbReference>
<dbReference type="RefSeq" id="WP_116301966.1">
    <property type="nucleotide sequence ID" value="NZ_NFZV01000007.1"/>
</dbReference>
<comment type="caution">
    <text evidence="1">The sequence shown here is derived from an EMBL/GenBank/DDBJ whole genome shotgun (WGS) entry which is preliminary data.</text>
</comment>
<organism evidence="1 2">
    <name type="scientific">Alkalilimnicola ehrlichii</name>
    <dbReference type="NCBI Taxonomy" id="351052"/>
    <lineage>
        <taxon>Bacteria</taxon>
        <taxon>Pseudomonadati</taxon>
        <taxon>Pseudomonadota</taxon>
        <taxon>Gammaproteobacteria</taxon>
        <taxon>Chromatiales</taxon>
        <taxon>Ectothiorhodospiraceae</taxon>
        <taxon>Alkalilimnicola</taxon>
    </lineage>
</organism>
<gene>
    <name evidence="1" type="ORF">CAL65_11130</name>
</gene>
<keyword evidence="2" id="KW-1185">Reference proteome</keyword>
<evidence type="ECO:0000313" key="2">
    <source>
        <dbReference type="Proteomes" id="UP000256763"/>
    </source>
</evidence>
<protein>
    <submittedName>
        <fullName evidence="1">Uncharacterized protein</fullName>
    </submittedName>
</protein>